<keyword evidence="1" id="KW-0472">Membrane</keyword>
<organism evidence="2 3">
    <name type="scientific">Thiothrix eikelboomii</name>
    <dbReference type="NCBI Taxonomy" id="92487"/>
    <lineage>
        <taxon>Bacteria</taxon>
        <taxon>Pseudomonadati</taxon>
        <taxon>Pseudomonadota</taxon>
        <taxon>Gammaproteobacteria</taxon>
        <taxon>Thiotrichales</taxon>
        <taxon>Thiotrichaceae</taxon>
        <taxon>Thiothrix</taxon>
    </lineage>
</organism>
<keyword evidence="3" id="KW-1185">Reference proteome</keyword>
<feature type="transmembrane region" description="Helical" evidence="1">
    <location>
        <begin position="36"/>
        <end position="53"/>
    </location>
</feature>
<accession>A0A1T4WF13</accession>
<name>A0A1T4WF13_9GAMM</name>
<dbReference type="RefSeq" id="WP_078922053.1">
    <property type="nucleotide sequence ID" value="NZ_FUYB01000005.1"/>
</dbReference>
<sequence length="78" mass="8503">MVRSTPKPTSVEEAKARLRANVASVDYLEPLRRRPLPIVALGLVGGFLAFRVLRKGKVNTNTATGLFELGMAVARKLL</sequence>
<keyword evidence="1" id="KW-1133">Transmembrane helix</keyword>
<keyword evidence="1" id="KW-0812">Transmembrane</keyword>
<evidence type="ECO:0000313" key="3">
    <source>
        <dbReference type="Proteomes" id="UP000190460"/>
    </source>
</evidence>
<reference evidence="2 3" key="1">
    <citation type="submission" date="2017-02" db="EMBL/GenBank/DDBJ databases">
        <authorList>
            <person name="Peterson S.W."/>
        </authorList>
    </citation>
    <scope>NUCLEOTIDE SEQUENCE [LARGE SCALE GENOMIC DNA]</scope>
    <source>
        <strain evidence="2 3">ATCC 49788</strain>
    </source>
</reference>
<dbReference type="EMBL" id="FUYB01000005">
    <property type="protein sequence ID" value="SKA75860.1"/>
    <property type="molecule type" value="Genomic_DNA"/>
</dbReference>
<evidence type="ECO:0000256" key="1">
    <source>
        <dbReference type="SAM" id="Phobius"/>
    </source>
</evidence>
<proteinExistence type="predicted"/>
<dbReference type="AlphaFoldDB" id="A0A1T4WF13"/>
<gene>
    <name evidence="2" type="ORF">SAMN02745130_01589</name>
</gene>
<evidence type="ECO:0000313" key="2">
    <source>
        <dbReference type="EMBL" id="SKA75860.1"/>
    </source>
</evidence>
<dbReference type="STRING" id="92487.SAMN02745130_01589"/>
<protein>
    <submittedName>
        <fullName evidence="2">Uncharacterized protein</fullName>
    </submittedName>
</protein>
<dbReference type="Proteomes" id="UP000190460">
    <property type="component" value="Unassembled WGS sequence"/>
</dbReference>
<dbReference type="OrthoDB" id="5625825at2"/>